<gene>
    <name evidence="2" type="ORF">HD597_007135</name>
</gene>
<protein>
    <submittedName>
        <fullName evidence="2">Uncharacterized protein</fullName>
    </submittedName>
</protein>
<reference evidence="2" key="1">
    <citation type="submission" date="2022-06" db="EMBL/GenBank/DDBJ databases">
        <title>Sequencing the genomes of 1000 actinobacteria strains.</title>
        <authorList>
            <person name="Klenk H.-P."/>
        </authorList>
    </citation>
    <scope>NUCLEOTIDE SEQUENCE</scope>
    <source>
        <strain evidence="2">DSM 46694</strain>
    </source>
</reference>
<evidence type="ECO:0000313" key="3">
    <source>
        <dbReference type="Proteomes" id="UP001139648"/>
    </source>
</evidence>
<evidence type="ECO:0000313" key="2">
    <source>
        <dbReference type="EMBL" id="MCP2360115.1"/>
    </source>
</evidence>
<accession>A0A9X2K582</accession>
<organism evidence="2 3">
    <name type="scientific">Nonomuraea thailandensis</name>
    <dbReference type="NCBI Taxonomy" id="1188745"/>
    <lineage>
        <taxon>Bacteria</taxon>
        <taxon>Bacillati</taxon>
        <taxon>Actinomycetota</taxon>
        <taxon>Actinomycetes</taxon>
        <taxon>Streptosporangiales</taxon>
        <taxon>Streptosporangiaceae</taxon>
        <taxon>Nonomuraea</taxon>
    </lineage>
</organism>
<dbReference type="AlphaFoldDB" id="A0A9X2K582"/>
<name>A0A9X2K582_9ACTN</name>
<keyword evidence="3" id="KW-1185">Reference proteome</keyword>
<dbReference type="Proteomes" id="UP001139648">
    <property type="component" value="Unassembled WGS sequence"/>
</dbReference>
<dbReference type="EMBL" id="JAMZEB010000002">
    <property type="protein sequence ID" value="MCP2360115.1"/>
    <property type="molecule type" value="Genomic_DNA"/>
</dbReference>
<proteinExistence type="predicted"/>
<sequence length="71" mass="7383">MSERIFGTAEEQPEAERYLGRAAQHEAARASRASAPDLPAVASGRSTPGAAAVTYEVGTSAGWKPTGPARR</sequence>
<comment type="caution">
    <text evidence="2">The sequence shown here is derived from an EMBL/GenBank/DDBJ whole genome shotgun (WGS) entry which is preliminary data.</text>
</comment>
<evidence type="ECO:0000256" key="1">
    <source>
        <dbReference type="SAM" id="MobiDB-lite"/>
    </source>
</evidence>
<feature type="region of interest" description="Disordered" evidence="1">
    <location>
        <begin position="24"/>
        <end position="47"/>
    </location>
</feature>
<dbReference type="RefSeq" id="WP_253747733.1">
    <property type="nucleotide sequence ID" value="NZ_BAABKA010000066.1"/>
</dbReference>